<dbReference type="Gene3D" id="3.40.50.2000">
    <property type="entry name" value="Glycogen Phosphorylase B"/>
    <property type="match status" value="2"/>
</dbReference>
<dbReference type="GO" id="GO:0016758">
    <property type="term" value="F:hexosyltransferase activity"/>
    <property type="evidence" value="ECO:0007669"/>
    <property type="project" value="TreeGrafter"/>
</dbReference>
<keyword evidence="4" id="KW-1185">Reference proteome</keyword>
<dbReference type="AlphaFoldDB" id="A0A1G5C2R2"/>
<dbReference type="STRING" id="419481.SAMN05216233_102337"/>
<dbReference type="InterPro" id="IPR001296">
    <property type="entry name" value="Glyco_trans_1"/>
</dbReference>
<dbReference type="PANTHER" id="PTHR45947">
    <property type="entry name" value="SULFOQUINOVOSYL TRANSFERASE SQD2"/>
    <property type="match status" value="1"/>
</dbReference>
<dbReference type="CDD" id="cd03801">
    <property type="entry name" value="GT4_PimA-like"/>
    <property type="match status" value="1"/>
</dbReference>
<feature type="transmembrane region" description="Helical" evidence="1">
    <location>
        <begin position="67"/>
        <end position="85"/>
    </location>
</feature>
<dbReference type="EMBL" id="FMUX01000002">
    <property type="protein sequence ID" value="SCX96661.1"/>
    <property type="molecule type" value="Genomic_DNA"/>
</dbReference>
<accession>A0A1G5C2R2</accession>
<dbReference type="Pfam" id="PF00534">
    <property type="entry name" value="Glycos_transf_1"/>
    <property type="match status" value="1"/>
</dbReference>
<keyword evidence="1" id="KW-0472">Membrane</keyword>
<dbReference type="RefSeq" id="WP_175469505.1">
    <property type="nucleotide sequence ID" value="NZ_FMUX01000002.1"/>
</dbReference>
<feature type="domain" description="Glycosyl transferase family 1" evidence="2">
    <location>
        <begin position="193"/>
        <end position="355"/>
    </location>
</feature>
<organism evidence="3 4">
    <name type="scientific">Desulfoluna spongiiphila</name>
    <dbReference type="NCBI Taxonomy" id="419481"/>
    <lineage>
        <taxon>Bacteria</taxon>
        <taxon>Pseudomonadati</taxon>
        <taxon>Thermodesulfobacteriota</taxon>
        <taxon>Desulfobacteria</taxon>
        <taxon>Desulfobacterales</taxon>
        <taxon>Desulfolunaceae</taxon>
        <taxon>Desulfoluna</taxon>
    </lineage>
</organism>
<keyword evidence="1" id="KW-0812">Transmembrane</keyword>
<protein>
    <submittedName>
        <fullName evidence="3">Glycosyltransferase involved in cell wall bisynthesis</fullName>
    </submittedName>
</protein>
<evidence type="ECO:0000259" key="2">
    <source>
        <dbReference type="Pfam" id="PF00534"/>
    </source>
</evidence>
<evidence type="ECO:0000256" key="1">
    <source>
        <dbReference type="SAM" id="Phobius"/>
    </source>
</evidence>
<name>A0A1G5C2R2_9BACT</name>
<dbReference type="PANTHER" id="PTHR45947:SF3">
    <property type="entry name" value="SULFOQUINOVOSYL TRANSFERASE SQD2"/>
    <property type="match status" value="1"/>
</dbReference>
<evidence type="ECO:0000313" key="3">
    <source>
        <dbReference type="EMBL" id="SCX96661.1"/>
    </source>
</evidence>
<gene>
    <name evidence="3" type="ORF">SAMN05216233_102337</name>
</gene>
<evidence type="ECO:0000313" key="4">
    <source>
        <dbReference type="Proteomes" id="UP000198870"/>
    </source>
</evidence>
<dbReference type="Proteomes" id="UP000198870">
    <property type="component" value="Unassembled WGS sequence"/>
</dbReference>
<proteinExistence type="predicted"/>
<keyword evidence="1" id="KW-1133">Transmembrane helix</keyword>
<dbReference type="SUPFAM" id="SSF53756">
    <property type="entry name" value="UDP-Glycosyltransferase/glycogen phosphorylase"/>
    <property type="match status" value="1"/>
</dbReference>
<sequence length="377" mass="42872">MEGRNDRKKLVFIVPRPFSKVSELSKYEDLSVHYQGVILSSCYGHMLKVNKVGNFRVIFTKIRYDHYLMYNMLFFMRCVAFALAARVKRDRYDLVVTYDPLKTGVWGAITAGILNAKFAPEVNGVYTSPAEYMDDAETLSVKLKKFFYPRIEAWVLKRADGVKLLFPTQVDPFKPVMKTSVIHSFSNYVPIDRFAGGNGAENHEILFVGYPFKRKGVDILIHAFKQVAPDFPQWRLKILGWYPDRRELEACMGNHPQISHHPPVETSEVPEHIKQCSIFVLPSRSEAMGRVLVESMAAGKPRIGAHVDGIPTVIRDGVDGVLFEPENTSELSEKLSQLMADKALRESLGDAARKRAFSEHVKEIYLNNVVTFYNATM</sequence>
<dbReference type="InterPro" id="IPR050194">
    <property type="entry name" value="Glycosyltransferase_grp1"/>
</dbReference>
<reference evidence="3 4" key="1">
    <citation type="submission" date="2016-10" db="EMBL/GenBank/DDBJ databases">
        <authorList>
            <person name="de Groot N.N."/>
        </authorList>
    </citation>
    <scope>NUCLEOTIDE SEQUENCE [LARGE SCALE GENOMIC DNA]</scope>
    <source>
        <strain evidence="3 4">AA1</strain>
    </source>
</reference>
<keyword evidence="3" id="KW-0808">Transferase</keyword>